<evidence type="ECO:0000313" key="2">
    <source>
        <dbReference type="EMBL" id="MDM7856637.1"/>
    </source>
</evidence>
<keyword evidence="1" id="KW-1133">Transmembrane helix</keyword>
<dbReference type="EMBL" id="JAUCGQ010000004">
    <property type="protein sequence ID" value="MDM7856637.1"/>
    <property type="molecule type" value="Genomic_DNA"/>
</dbReference>
<evidence type="ECO:0000313" key="3">
    <source>
        <dbReference type="Proteomes" id="UP001529338"/>
    </source>
</evidence>
<proteinExistence type="predicted"/>
<reference evidence="2 3" key="1">
    <citation type="submission" date="2023-06" db="EMBL/GenBank/DDBJ databases">
        <title>Cellulomonas sp. MW4 Whole genome sequence.</title>
        <authorList>
            <person name="Park S."/>
        </authorList>
    </citation>
    <scope>NUCLEOTIDE SEQUENCE [LARGE SCALE GENOMIC DNA]</scope>
    <source>
        <strain evidence="2 3">MW4</strain>
    </source>
</reference>
<accession>A0ABT7SM42</accession>
<keyword evidence="3" id="KW-1185">Reference proteome</keyword>
<dbReference type="Proteomes" id="UP001529338">
    <property type="component" value="Unassembled WGS sequence"/>
</dbReference>
<gene>
    <name evidence="2" type="ORF">QRT04_16985</name>
</gene>
<sequence>MTPPGGGARAHAGLLARRLPRTDRGRDDGQVTILAIGFAVLAIALVLVVAAAAKVHLERTRLLALTDLVALDASDAVDQADYFAGRGGAEGVPLTDADVRASVERYLTTHPGATQGLGHVVVLEADSPDGRSAHVRLGAVARPTGAGRVLAAWHSGVRLEADAVARAS</sequence>
<organism evidence="2 3">
    <name type="scientific">Cellulomonas alba</name>
    <dbReference type="NCBI Taxonomy" id="3053467"/>
    <lineage>
        <taxon>Bacteria</taxon>
        <taxon>Bacillati</taxon>
        <taxon>Actinomycetota</taxon>
        <taxon>Actinomycetes</taxon>
        <taxon>Micrococcales</taxon>
        <taxon>Cellulomonadaceae</taxon>
        <taxon>Cellulomonas</taxon>
    </lineage>
</organism>
<protein>
    <recommendedName>
        <fullName evidence="4">Flp pilus-assembly TadG-like N-terminal domain-containing protein</fullName>
    </recommendedName>
</protein>
<comment type="caution">
    <text evidence="2">The sequence shown here is derived from an EMBL/GenBank/DDBJ whole genome shotgun (WGS) entry which is preliminary data.</text>
</comment>
<evidence type="ECO:0008006" key="4">
    <source>
        <dbReference type="Google" id="ProtNLM"/>
    </source>
</evidence>
<evidence type="ECO:0000256" key="1">
    <source>
        <dbReference type="SAM" id="Phobius"/>
    </source>
</evidence>
<keyword evidence="1" id="KW-0472">Membrane</keyword>
<keyword evidence="1" id="KW-0812">Transmembrane</keyword>
<dbReference type="RefSeq" id="WP_289456910.1">
    <property type="nucleotide sequence ID" value="NZ_JAUCGQ010000004.1"/>
</dbReference>
<feature type="transmembrane region" description="Helical" evidence="1">
    <location>
        <begin position="31"/>
        <end position="53"/>
    </location>
</feature>
<name>A0ABT7SM42_9CELL</name>